<evidence type="ECO:0000259" key="6">
    <source>
        <dbReference type="Pfam" id="PF03016"/>
    </source>
</evidence>
<comment type="similarity">
    <text evidence="2">Belongs to the glycosyltransferase 47 family.</text>
</comment>
<dbReference type="AlphaFoldDB" id="A0A1Y1IMP9"/>
<proteinExistence type="inferred from homology"/>
<dbReference type="Proteomes" id="UP000054558">
    <property type="component" value="Unassembled WGS sequence"/>
</dbReference>
<protein>
    <submittedName>
        <fullName evidence="7">Exostosin family protein</fullName>
    </submittedName>
</protein>
<dbReference type="OrthoDB" id="1924787at2759"/>
<feature type="domain" description="Exostosin GT47" evidence="6">
    <location>
        <begin position="258"/>
        <end position="608"/>
    </location>
</feature>
<organism evidence="7 8">
    <name type="scientific">Klebsormidium nitens</name>
    <name type="common">Green alga</name>
    <name type="synonym">Ulothrix nitens</name>
    <dbReference type="NCBI Taxonomy" id="105231"/>
    <lineage>
        <taxon>Eukaryota</taxon>
        <taxon>Viridiplantae</taxon>
        <taxon>Streptophyta</taxon>
        <taxon>Klebsormidiophyceae</taxon>
        <taxon>Klebsormidiales</taxon>
        <taxon>Klebsormidiaceae</taxon>
        <taxon>Klebsormidium</taxon>
    </lineage>
</organism>
<feature type="compositionally biased region" description="Basic and acidic residues" evidence="5">
    <location>
        <begin position="197"/>
        <end position="227"/>
    </location>
</feature>
<dbReference type="Pfam" id="PF03016">
    <property type="entry name" value="Exostosin_GT47"/>
    <property type="match status" value="1"/>
</dbReference>
<dbReference type="OMA" id="FLAWQIM"/>
<dbReference type="EMBL" id="DF237466">
    <property type="protein sequence ID" value="GAQ89398.1"/>
    <property type="molecule type" value="Genomic_DNA"/>
</dbReference>
<comment type="subcellular location">
    <subcellularLocation>
        <location evidence="1">Golgi apparatus membrane</location>
        <topology evidence="1">Single-pass type II membrane protein</topology>
    </subcellularLocation>
</comment>
<evidence type="ECO:0000313" key="8">
    <source>
        <dbReference type="Proteomes" id="UP000054558"/>
    </source>
</evidence>
<feature type="region of interest" description="Disordered" evidence="5">
    <location>
        <begin position="190"/>
        <end position="252"/>
    </location>
</feature>
<evidence type="ECO:0000313" key="7">
    <source>
        <dbReference type="EMBL" id="GAQ89398.1"/>
    </source>
</evidence>
<dbReference type="PANTHER" id="PTHR11062:SF117">
    <property type="entry name" value="XYLOGLUCAN-SPECIFIC GALACTURONOSYLTRANSFERASE 1"/>
    <property type="match status" value="1"/>
</dbReference>
<evidence type="ECO:0000256" key="1">
    <source>
        <dbReference type="ARBA" id="ARBA00004323"/>
    </source>
</evidence>
<feature type="compositionally biased region" description="Low complexity" evidence="5">
    <location>
        <begin position="233"/>
        <end position="244"/>
    </location>
</feature>
<accession>A0A1Y1IMP9</accession>
<reference evidence="7 8" key="1">
    <citation type="journal article" date="2014" name="Nat. Commun.">
        <title>Klebsormidium flaccidum genome reveals primary factors for plant terrestrial adaptation.</title>
        <authorList>
            <person name="Hori K."/>
            <person name="Maruyama F."/>
            <person name="Fujisawa T."/>
            <person name="Togashi T."/>
            <person name="Yamamoto N."/>
            <person name="Seo M."/>
            <person name="Sato S."/>
            <person name="Yamada T."/>
            <person name="Mori H."/>
            <person name="Tajima N."/>
            <person name="Moriyama T."/>
            <person name="Ikeuchi M."/>
            <person name="Watanabe M."/>
            <person name="Wada H."/>
            <person name="Kobayashi K."/>
            <person name="Saito M."/>
            <person name="Masuda T."/>
            <person name="Sasaki-Sekimoto Y."/>
            <person name="Mashiguchi K."/>
            <person name="Awai K."/>
            <person name="Shimojima M."/>
            <person name="Masuda S."/>
            <person name="Iwai M."/>
            <person name="Nobusawa T."/>
            <person name="Narise T."/>
            <person name="Kondo S."/>
            <person name="Saito H."/>
            <person name="Sato R."/>
            <person name="Murakawa M."/>
            <person name="Ihara Y."/>
            <person name="Oshima-Yamada Y."/>
            <person name="Ohtaka K."/>
            <person name="Satoh M."/>
            <person name="Sonobe K."/>
            <person name="Ishii M."/>
            <person name="Ohtani R."/>
            <person name="Kanamori-Sato M."/>
            <person name="Honoki R."/>
            <person name="Miyazaki D."/>
            <person name="Mochizuki H."/>
            <person name="Umetsu J."/>
            <person name="Higashi K."/>
            <person name="Shibata D."/>
            <person name="Kamiya Y."/>
            <person name="Sato N."/>
            <person name="Nakamura Y."/>
            <person name="Tabata S."/>
            <person name="Ida S."/>
            <person name="Kurokawa K."/>
            <person name="Ohta H."/>
        </authorList>
    </citation>
    <scope>NUCLEOTIDE SEQUENCE [LARGE SCALE GENOMIC DNA]</scope>
    <source>
        <strain evidence="7 8">NIES-2285</strain>
    </source>
</reference>
<dbReference type="InterPro" id="IPR040911">
    <property type="entry name" value="Exostosin_GT47"/>
</dbReference>
<feature type="compositionally biased region" description="Basic and acidic residues" evidence="5">
    <location>
        <begin position="122"/>
        <end position="132"/>
    </location>
</feature>
<feature type="region of interest" description="Disordered" evidence="5">
    <location>
        <begin position="92"/>
        <end position="178"/>
    </location>
</feature>
<evidence type="ECO:0000256" key="3">
    <source>
        <dbReference type="ARBA" id="ARBA00022968"/>
    </source>
</evidence>
<name>A0A1Y1IMP9_KLENI</name>
<evidence type="ECO:0000256" key="5">
    <source>
        <dbReference type="SAM" id="MobiDB-lite"/>
    </source>
</evidence>
<keyword evidence="4" id="KW-0333">Golgi apparatus</keyword>
<dbReference type="STRING" id="105231.A0A1Y1IMP9"/>
<dbReference type="GO" id="GO:0016757">
    <property type="term" value="F:glycosyltransferase activity"/>
    <property type="evidence" value="ECO:0007669"/>
    <property type="project" value="InterPro"/>
</dbReference>
<keyword evidence="8" id="KW-1185">Reference proteome</keyword>
<evidence type="ECO:0000256" key="2">
    <source>
        <dbReference type="ARBA" id="ARBA00010271"/>
    </source>
</evidence>
<feature type="compositionally biased region" description="Low complexity" evidence="5">
    <location>
        <begin position="152"/>
        <end position="167"/>
    </location>
</feature>
<keyword evidence="3" id="KW-0735">Signal-anchor</keyword>
<dbReference type="InterPro" id="IPR004263">
    <property type="entry name" value="Exostosin"/>
</dbReference>
<keyword evidence="3" id="KW-0812">Transmembrane</keyword>
<dbReference type="PANTHER" id="PTHR11062">
    <property type="entry name" value="EXOSTOSIN HEPARAN SULFATE GLYCOSYLTRANSFERASE -RELATED"/>
    <property type="match status" value="1"/>
</dbReference>
<dbReference type="GO" id="GO:0000139">
    <property type="term" value="C:Golgi membrane"/>
    <property type="evidence" value="ECO:0007669"/>
    <property type="project" value="UniProtKB-SubCell"/>
</dbReference>
<evidence type="ECO:0000256" key="4">
    <source>
        <dbReference type="ARBA" id="ARBA00023034"/>
    </source>
</evidence>
<gene>
    <name evidence="7" type="ORF">KFL_005170080</name>
</gene>
<sequence length="688" mass="74259">MLVSLPPLWGCFNGGFLGVNGTALICRSTNRVQQPRELAFAVHKRQKLANKTPYGGSSDDALLGEAEADRNQSSETPVNETHALDIELGGAEVTEHGGNNSGGSHALHNETRVETQVVPSEEGTRGVAERGTPETVEAETQQACANGGDTDAPGCSEAGSASEGAGSLDDKNGEGAAGDGVLQEELQNKLGDVLGSEDEKAPEIRDERRSEEGTGEVGKEEGPKREAVGGLGAASSAELSEGGAQPVRPDPSCRSDELVYVYDLPSEFHTDVLSLSCAGSSFWSQHPRNACTVYAPELGGIGPRLTGSEVALLEEMGSPVNSWADTGQFALEVMFHQYMRDSYPCRTLDGNEAAAFYVPIYTGMLHHNRTLHCDRATCPEYSPLGLVGRLLGAHLNKLPYLRRNKGRDHITTMGHVNFDGLQDDTCCTNGLLKTKHTKNFVIMGIESSVFTGPERQVSIPYPTCFHPGSPEDITAHQQLIQSSNRTNLASFAGQLNREGLHWGRNLRAKIAEQCELHPGDCHLVECGMECPCTKVLEAQLAAKFCLQPSGDSPTRRSLFDSLQAGCIPVLFHRASAYDEYTSFLPQDESSYSVFIPENDVMQGGVDIIEELRRIPEDELQRKRDVIASMLPSISYEDHERARAQARSAAAALESADSKPRNPLGVGSAYEVALAEALRRVERALETPS</sequence>